<dbReference type="EMBL" id="JAOTPL010000008">
    <property type="protein sequence ID" value="MCU7694331.1"/>
    <property type="molecule type" value="Genomic_DNA"/>
</dbReference>
<evidence type="ECO:0000256" key="2">
    <source>
        <dbReference type="ARBA" id="ARBA00022670"/>
    </source>
</evidence>
<dbReference type="AlphaFoldDB" id="A0AAE3LMW3"/>
<dbReference type="Proteomes" id="UP001209317">
    <property type="component" value="Unassembled WGS sequence"/>
</dbReference>
<feature type="domain" description="Peptidase S9 prolyl oligopeptidase catalytic" evidence="6">
    <location>
        <begin position="425"/>
        <end position="635"/>
    </location>
</feature>
<feature type="chain" id="PRO_5041965128" evidence="5">
    <location>
        <begin position="19"/>
        <end position="635"/>
    </location>
</feature>
<sequence length="635" mass="72920">MRFLFFTLAMVISMSAGAQTKFTPEILWKLGRVSGLGLSKDKRYVLYEVSLPDMQDNKINKKTYRIFINGGTPEEVTDKFEFMANDRISPNGHFILSSEEVRLENVMGKDRYEDLDKTTGQVYTSLNYRHWDKYFNGNFSHVFYAPYKDGVAGEKKDIMPGEPFFAPQQPFGGDEDFIWSPDSKNILYVSKKKYGTEYALSTNTDIFSYNLSTGKTTNLTHANKGYDVAPDFGRQGILAWLQMKRDGYEADKQDIVVMHGKNTINLTGHADHIHVDNFKWAEDGRNIFFIAPVDGTLQLFSVNDIGLTKATPVIKQLTKGDFNIKSIIGETGSELVVMKEDFNRAAEIFKVNLATGKLMQLTHVNDDIYKNIVPSQTERRWIKTTDNKRMMEWIVYPPDFDPNKKYPVLLYCEGGPQSALTQFYSFRWNVQVMAAQGYIVLLPSRRGMPGFGTAWNEQISKDWGGQVIDDYLAAIDDLSKEKFVDTGRRGAIGASFGGYSVFKLAGLHNNRFKTFIAHNGVFDFRSMYGTTEEMWFANWELGGPYWQKDDESIQYTYAQSPSNFVDKWNTPIYIIQNEKDYRVPFEQGQQAFQAAQLRGIKSKLLVFPDENHWVLKPQNGLLWQREFFSWLKETL</sequence>
<organism evidence="7 8">
    <name type="scientific">Haoranjiania flava</name>
    <dbReference type="NCBI Taxonomy" id="1856322"/>
    <lineage>
        <taxon>Bacteria</taxon>
        <taxon>Pseudomonadati</taxon>
        <taxon>Bacteroidota</taxon>
        <taxon>Chitinophagia</taxon>
        <taxon>Chitinophagales</taxon>
        <taxon>Chitinophagaceae</taxon>
        <taxon>Haoranjiania</taxon>
    </lineage>
</organism>
<dbReference type="SUPFAM" id="SSF82171">
    <property type="entry name" value="DPP6 N-terminal domain-like"/>
    <property type="match status" value="1"/>
</dbReference>
<comment type="caution">
    <text evidence="7">The sequence shown here is derived from an EMBL/GenBank/DDBJ whole genome shotgun (WGS) entry which is preliminary data.</text>
</comment>
<dbReference type="InterPro" id="IPR011042">
    <property type="entry name" value="6-blade_b-propeller_TolB-like"/>
</dbReference>
<reference evidence="7" key="1">
    <citation type="submission" date="2022-10" db="EMBL/GenBank/DDBJ databases">
        <authorList>
            <person name="Kim H.S."/>
            <person name="Kim J.-S."/>
            <person name="Suh M.K."/>
            <person name="Eom M.K."/>
            <person name="Lee J.-S."/>
        </authorList>
    </citation>
    <scope>NUCLEOTIDE SEQUENCE</scope>
    <source>
        <strain evidence="7">LIP-5</strain>
    </source>
</reference>
<protein>
    <submittedName>
        <fullName evidence="7">Prolyl oligopeptidase family serine peptidase</fullName>
    </submittedName>
</protein>
<feature type="signal peptide" evidence="5">
    <location>
        <begin position="1"/>
        <end position="18"/>
    </location>
</feature>
<dbReference type="InterPro" id="IPR001375">
    <property type="entry name" value="Peptidase_S9_cat"/>
</dbReference>
<comment type="similarity">
    <text evidence="1">Belongs to the peptidase S9C family.</text>
</comment>
<dbReference type="Gene3D" id="3.40.50.1820">
    <property type="entry name" value="alpha/beta hydrolase"/>
    <property type="match status" value="1"/>
</dbReference>
<dbReference type="GO" id="GO:0006508">
    <property type="term" value="P:proteolysis"/>
    <property type="evidence" value="ECO:0007669"/>
    <property type="project" value="UniProtKB-KW"/>
</dbReference>
<dbReference type="GO" id="GO:0004252">
    <property type="term" value="F:serine-type endopeptidase activity"/>
    <property type="evidence" value="ECO:0007669"/>
    <property type="project" value="TreeGrafter"/>
</dbReference>
<keyword evidence="2" id="KW-0645">Protease</keyword>
<dbReference type="PANTHER" id="PTHR42776:SF13">
    <property type="entry name" value="DIPEPTIDYL-PEPTIDASE 5"/>
    <property type="match status" value="1"/>
</dbReference>
<keyword evidence="4" id="KW-0378">Hydrolase</keyword>
<evidence type="ECO:0000256" key="4">
    <source>
        <dbReference type="ARBA" id="ARBA00022801"/>
    </source>
</evidence>
<keyword evidence="8" id="KW-1185">Reference proteome</keyword>
<evidence type="ECO:0000256" key="3">
    <source>
        <dbReference type="ARBA" id="ARBA00022729"/>
    </source>
</evidence>
<dbReference type="SUPFAM" id="SSF53474">
    <property type="entry name" value="alpha/beta-Hydrolases"/>
    <property type="match status" value="1"/>
</dbReference>
<evidence type="ECO:0000313" key="8">
    <source>
        <dbReference type="Proteomes" id="UP001209317"/>
    </source>
</evidence>
<name>A0AAE3LMW3_9BACT</name>
<evidence type="ECO:0000259" key="6">
    <source>
        <dbReference type="Pfam" id="PF00326"/>
    </source>
</evidence>
<evidence type="ECO:0000256" key="1">
    <source>
        <dbReference type="ARBA" id="ARBA00010040"/>
    </source>
</evidence>
<accession>A0AAE3LMW3</accession>
<dbReference type="Gene3D" id="2.120.10.30">
    <property type="entry name" value="TolB, C-terminal domain"/>
    <property type="match status" value="1"/>
</dbReference>
<dbReference type="FunFam" id="3.40.50.1820:FF:000028">
    <property type="entry name" value="S9 family peptidase"/>
    <property type="match status" value="1"/>
</dbReference>
<dbReference type="Pfam" id="PF00326">
    <property type="entry name" value="Peptidase_S9"/>
    <property type="match status" value="1"/>
</dbReference>
<proteinExistence type="inferred from homology"/>
<evidence type="ECO:0000256" key="5">
    <source>
        <dbReference type="SAM" id="SignalP"/>
    </source>
</evidence>
<dbReference type="RefSeq" id="WP_263037817.1">
    <property type="nucleotide sequence ID" value="NZ_JAOTPL010000008.1"/>
</dbReference>
<evidence type="ECO:0000313" key="7">
    <source>
        <dbReference type="EMBL" id="MCU7694331.1"/>
    </source>
</evidence>
<keyword evidence="3 5" id="KW-0732">Signal</keyword>
<dbReference type="InterPro" id="IPR029058">
    <property type="entry name" value="AB_hydrolase_fold"/>
</dbReference>
<dbReference type="PANTHER" id="PTHR42776">
    <property type="entry name" value="SERINE PEPTIDASE S9 FAMILY MEMBER"/>
    <property type="match status" value="1"/>
</dbReference>
<gene>
    <name evidence="7" type="ORF">OD355_07365</name>
</gene>